<name>A0AAW1SNI8_9CHLO</name>
<evidence type="ECO:0000313" key="2">
    <source>
        <dbReference type="EMBL" id="KAK9850455.1"/>
    </source>
</evidence>
<keyword evidence="1" id="KW-1133">Transmembrane helix</keyword>
<feature type="non-terminal residue" evidence="2">
    <location>
        <position position="83"/>
    </location>
</feature>
<feature type="transmembrane region" description="Helical" evidence="1">
    <location>
        <begin position="17"/>
        <end position="36"/>
    </location>
</feature>
<dbReference type="Proteomes" id="UP001485043">
    <property type="component" value="Unassembled WGS sequence"/>
</dbReference>
<accession>A0AAW1SNI8</accession>
<proteinExistence type="predicted"/>
<gene>
    <name evidence="2" type="ORF">WJX84_002411</name>
</gene>
<organism evidence="2 3">
    <name type="scientific">Apatococcus fuscideae</name>
    <dbReference type="NCBI Taxonomy" id="2026836"/>
    <lineage>
        <taxon>Eukaryota</taxon>
        <taxon>Viridiplantae</taxon>
        <taxon>Chlorophyta</taxon>
        <taxon>core chlorophytes</taxon>
        <taxon>Trebouxiophyceae</taxon>
        <taxon>Chlorellales</taxon>
        <taxon>Chlorellaceae</taxon>
        <taxon>Apatococcus</taxon>
    </lineage>
</organism>
<sequence length="83" mass="8871">MAGATGTVGSLQRVPSLIILGGLAALMATMLSFAYLEQVQSGVKLDCAIAELLLRAEGTTKQVNEAKLTQRDLFDSVYVRLNE</sequence>
<reference evidence="2 3" key="1">
    <citation type="journal article" date="2024" name="Nat. Commun.">
        <title>Phylogenomics reveals the evolutionary origins of lichenization in chlorophyte algae.</title>
        <authorList>
            <person name="Puginier C."/>
            <person name="Libourel C."/>
            <person name="Otte J."/>
            <person name="Skaloud P."/>
            <person name="Haon M."/>
            <person name="Grisel S."/>
            <person name="Petersen M."/>
            <person name="Berrin J.G."/>
            <person name="Delaux P.M."/>
            <person name="Dal Grande F."/>
            <person name="Keller J."/>
        </authorList>
    </citation>
    <scope>NUCLEOTIDE SEQUENCE [LARGE SCALE GENOMIC DNA]</scope>
    <source>
        <strain evidence="2 3">SAG 2523</strain>
    </source>
</reference>
<protein>
    <submittedName>
        <fullName evidence="2">Uncharacterized protein</fullName>
    </submittedName>
</protein>
<evidence type="ECO:0000256" key="1">
    <source>
        <dbReference type="SAM" id="Phobius"/>
    </source>
</evidence>
<keyword evidence="1" id="KW-0812">Transmembrane</keyword>
<dbReference type="EMBL" id="JALJOV010001288">
    <property type="protein sequence ID" value="KAK9850455.1"/>
    <property type="molecule type" value="Genomic_DNA"/>
</dbReference>
<keyword evidence="1" id="KW-0472">Membrane</keyword>
<keyword evidence="3" id="KW-1185">Reference proteome</keyword>
<comment type="caution">
    <text evidence="2">The sequence shown here is derived from an EMBL/GenBank/DDBJ whole genome shotgun (WGS) entry which is preliminary data.</text>
</comment>
<evidence type="ECO:0000313" key="3">
    <source>
        <dbReference type="Proteomes" id="UP001485043"/>
    </source>
</evidence>
<dbReference type="AlphaFoldDB" id="A0AAW1SNI8"/>